<dbReference type="SUPFAM" id="SSF48403">
    <property type="entry name" value="Ankyrin repeat"/>
    <property type="match status" value="1"/>
</dbReference>
<dbReference type="InterPro" id="IPR036770">
    <property type="entry name" value="Ankyrin_rpt-contain_sf"/>
</dbReference>
<dbReference type="KEGG" id="dpb:BABL1_gene_66"/>
<dbReference type="STRING" id="673862.BABL1_gene_66"/>
<evidence type="ECO:0000256" key="2">
    <source>
        <dbReference type="ARBA" id="ARBA00023043"/>
    </source>
</evidence>
<dbReference type="InterPro" id="IPR002110">
    <property type="entry name" value="Ankyrin_rpt"/>
</dbReference>
<dbReference type="Proteomes" id="UP000018769">
    <property type="component" value="Chromosome I"/>
</dbReference>
<dbReference type="OrthoDB" id="198309at2"/>
<feature type="repeat" description="ANK" evidence="3">
    <location>
        <begin position="187"/>
        <end position="219"/>
    </location>
</feature>
<protein>
    <submittedName>
        <fullName evidence="4">Ankyrin repeats containing protein</fullName>
    </submittedName>
</protein>
<dbReference type="eggNOG" id="COG0666">
    <property type="taxonomic scope" value="Bacteria"/>
</dbReference>
<gene>
    <name evidence="4" type="ORF">BABL1_gene_66</name>
</gene>
<dbReference type="SMART" id="SM00248">
    <property type="entry name" value="ANK"/>
    <property type="match status" value="4"/>
</dbReference>
<dbReference type="HOGENOM" id="CLU_989311_0_0_7"/>
<dbReference type="PANTHER" id="PTHR24198:SF165">
    <property type="entry name" value="ANKYRIN REPEAT-CONTAINING PROTEIN-RELATED"/>
    <property type="match status" value="1"/>
</dbReference>
<proteinExistence type="predicted"/>
<keyword evidence="5" id="KW-1185">Reference proteome</keyword>
<sequence length="281" mass="32249">MKNKINLYILLIALLISTSISSMTLERKEFVESSHELLLYLPEEILLYIIKIMIKEIIYNNDIFTYLIKLKETLQSIYLINSKFKNLISSSLIKFAKQKAYARFNIQPIHTQEFTNQLIQMLILKNCPENEIEVAKLVIAGVNPNLEIKYNNECLSLILFIIKYSELKKLVNLLIIKGANLNKKDKYGNDALILATLKGDEDIVHLLIKAGINLNVENNLKQTALTLSIGYGFLPITKLILNYSNHIDQTFLNKALILCSKIKNLEILKLLANKIKEINQQ</sequence>
<evidence type="ECO:0000256" key="3">
    <source>
        <dbReference type="PROSITE-ProRule" id="PRU00023"/>
    </source>
</evidence>
<dbReference type="Pfam" id="PF12796">
    <property type="entry name" value="Ank_2"/>
    <property type="match status" value="1"/>
</dbReference>
<dbReference type="EMBL" id="HG793133">
    <property type="protein sequence ID" value="CDK30932.1"/>
    <property type="molecule type" value="Genomic_DNA"/>
</dbReference>
<dbReference type="PROSITE" id="PS50088">
    <property type="entry name" value="ANK_REPEAT"/>
    <property type="match status" value="1"/>
</dbReference>
<keyword evidence="2 3" id="KW-0040">ANK repeat</keyword>
<evidence type="ECO:0000256" key="1">
    <source>
        <dbReference type="ARBA" id="ARBA00022737"/>
    </source>
</evidence>
<reference evidence="4 5" key="1">
    <citation type="journal article" date="2015" name="Biol. Direct">
        <title>Babela massiliensis, a representative of a widespread bacterial phylum with unusual adaptations to parasitism in amoebae.</title>
        <authorList>
            <person name="Pagnier I."/>
            <person name="Yutin N."/>
            <person name="Croce O."/>
            <person name="Makarova K.S."/>
            <person name="Wolf Y.I."/>
            <person name="Benamar S."/>
            <person name="Raoult D."/>
            <person name="Koonin E.V."/>
            <person name="La Scola B."/>
        </authorList>
    </citation>
    <scope>NUCLEOTIDE SEQUENCE [LARGE SCALE GENOMIC DNA]</scope>
    <source>
        <strain evidence="5">BABL1</strain>
    </source>
</reference>
<dbReference type="Gene3D" id="1.25.40.20">
    <property type="entry name" value="Ankyrin repeat-containing domain"/>
    <property type="match status" value="1"/>
</dbReference>
<name>V6DH61_9BACT</name>
<dbReference type="AlphaFoldDB" id="V6DH61"/>
<evidence type="ECO:0000313" key="4">
    <source>
        <dbReference type="EMBL" id="CDK30932.1"/>
    </source>
</evidence>
<dbReference type="PROSITE" id="PS50297">
    <property type="entry name" value="ANK_REP_REGION"/>
    <property type="match status" value="1"/>
</dbReference>
<keyword evidence="1" id="KW-0677">Repeat</keyword>
<organism evidence="4 5">
    <name type="scientific">Candidatus Babela massiliensis</name>
    <dbReference type="NCBI Taxonomy" id="673862"/>
    <lineage>
        <taxon>Bacteria</taxon>
        <taxon>Candidatus Babelota</taxon>
        <taxon>Candidatus Babeliae</taxon>
        <taxon>Candidatus Babeliales</taxon>
        <taxon>Candidatus Babeliaceae</taxon>
        <taxon>Candidatus Babela</taxon>
    </lineage>
</organism>
<dbReference type="RefSeq" id="WP_023792833.1">
    <property type="nucleotide sequence ID" value="NC_023003.1"/>
</dbReference>
<accession>V6DH61</accession>
<evidence type="ECO:0000313" key="5">
    <source>
        <dbReference type="Proteomes" id="UP000018769"/>
    </source>
</evidence>
<dbReference type="PANTHER" id="PTHR24198">
    <property type="entry name" value="ANKYRIN REPEAT AND PROTEIN KINASE DOMAIN-CONTAINING PROTEIN"/>
    <property type="match status" value="1"/>
</dbReference>